<protein>
    <recommendedName>
        <fullName evidence="3">Chemotaxis protein</fullName>
    </recommendedName>
</protein>
<dbReference type="OrthoDB" id="9925152at2"/>
<dbReference type="STRING" id="1121365.GCA_000375365_01203"/>
<comment type="caution">
    <text evidence="1">The sequence shown here is derived from an EMBL/GenBank/DDBJ whole genome shotgun (WGS) entry which is preliminary data.</text>
</comment>
<reference evidence="1 2" key="1">
    <citation type="submission" date="2017-12" db="EMBL/GenBank/DDBJ databases">
        <title>Corynebacterium mastitidis 16-1433 Genome.</title>
        <authorList>
            <person name="Gulvik C.A."/>
        </authorList>
    </citation>
    <scope>NUCLEOTIDE SEQUENCE [LARGE SCALE GENOMIC DNA]</scope>
    <source>
        <strain evidence="1 2">16-1433</strain>
    </source>
</reference>
<proteinExistence type="predicted"/>
<accession>A0A2N0X7N5</accession>
<evidence type="ECO:0000313" key="2">
    <source>
        <dbReference type="Proteomes" id="UP000233249"/>
    </source>
</evidence>
<name>A0A2N0X7N5_9CORY</name>
<gene>
    <name evidence="1" type="ORF">CXB45_05640</name>
</gene>
<dbReference type="AlphaFoldDB" id="A0A2N0X7N5"/>
<organism evidence="1 2">
    <name type="scientific">Corynebacterium mastitidis</name>
    <dbReference type="NCBI Taxonomy" id="161890"/>
    <lineage>
        <taxon>Bacteria</taxon>
        <taxon>Bacillati</taxon>
        <taxon>Actinomycetota</taxon>
        <taxon>Actinomycetes</taxon>
        <taxon>Mycobacteriales</taxon>
        <taxon>Corynebacteriaceae</taxon>
        <taxon>Corynebacterium</taxon>
    </lineage>
</organism>
<sequence>MTDLNIDCPHARALAADLAHCCAPQPAPPFAPPEPVPATRAFHERLTLAVGGLHARHDALLEQGRRLAEDSLAAINRIEEGDRTLAGHLAAAQGGLP</sequence>
<evidence type="ECO:0000313" key="1">
    <source>
        <dbReference type="EMBL" id="PKF68718.1"/>
    </source>
</evidence>
<dbReference type="Proteomes" id="UP000233249">
    <property type="component" value="Unassembled WGS sequence"/>
</dbReference>
<evidence type="ECO:0008006" key="3">
    <source>
        <dbReference type="Google" id="ProtNLM"/>
    </source>
</evidence>
<dbReference type="EMBL" id="PJAF01000013">
    <property type="protein sequence ID" value="PKF68718.1"/>
    <property type="molecule type" value="Genomic_DNA"/>
</dbReference>
<dbReference type="RefSeq" id="WP_101173576.1">
    <property type="nucleotide sequence ID" value="NZ_JAKRKB010000003.1"/>
</dbReference>